<gene>
    <name evidence="1" type="ORF">EVAR_64994_1</name>
</gene>
<dbReference type="Proteomes" id="UP000299102">
    <property type="component" value="Unassembled WGS sequence"/>
</dbReference>
<proteinExistence type="predicted"/>
<sequence>MNFISKHDKLWIGPRVPYPIGPNKTATAASLVAEGLLVLFSRAGRMRLMTIPVGEGGVVGLREGSTARGGWGKPDRIVNPTSLENTEIHFTTPRRVGARGRWAARCRDRLRALRPATITSWPILTCTTPSGRGAIGSRTFALCSSRGEAFHVVETVFRVSARSQSKVARDFARKNK</sequence>
<dbReference type="EMBL" id="BGZK01002120">
    <property type="protein sequence ID" value="GBP90864.1"/>
    <property type="molecule type" value="Genomic_DNA"/>
</dbReference>
<comment type="caution">
    <text evidence="1">The sequence shown here is derived from an EMBL/GenBank/DDBJ whole genome shotgun (WGS) entry which is preliminary data.</text>
</comment>
<keyword evidence="2" id="KW-1185">Reference proteome</keyword>
<dbReference type="AlphaFoldDB" id="A0A4C1ZUT3"/>
<evidence type="ECO:0000313" key="1">
    <source>
        <dbReference type="EMBL" id="GBP90864.1"/>
    </source>
</evidence>
<evidence type="ECO:0000313" key="2">
    <source>
        <dbReference type="Proteomes" id="UP000299102"/>
    </source>
</evidence>
<accession>A0A4C1ZUT3</accession>
<name>A0A4C1ZUT3_EUMVA</name>
<reference evidence="1 2" key="1">
    <citation type="journal article" date="2019" name="Commun. Biol.">
        <title>The bagworm genome reveals a unique fibroin gene that provides high tensile strength.</title>
        <authorList>
            <person name="Kono N."/>
            <person name="Nakamura H."/>
            <person name="Ohtoshi R."/>
            <person name="Tomita M."/>
            <person name="Numata K."/>
            <person name="Arakawa K."/>
        </authorList>
    </citation>
    <scope>NUCLEOTIDE SEQUENCE [LARGE SCALE GENOMIC DNA]</scope>
</reference>
<organism evidence="1 2">
    <name type="scientific">Eumeta variegata</name>
    <name type="common">Bagworm moth</name>
    <name type="synonym">Eumeta japonica</name>
    <dbReference type="NCBI Taxonomy" id="151549"/>
    <lineage>
        <taxon>Eukaryota</taxon>
        <taxon>Metazoa</taxon>
        <taxon>Ecdysozoa</taxon>
        <taxon>Arthropoda</taxon>
        <taxon>Hexapoda</taxon>
        <taxon>Insecta</taxon>
        <taxon>Pterygota</taxon>
        <taxon>Neoptera</taxon>
        <taxon>Endopterygota</taxon>
        <taxon>Lepidoptera</taxon>
        <taxon>Glossata</taxon>
        <taxon>Ditrysia</taxon>
        <taxon>Tineoidea</taxon>
        <taxon>Psychidae</taxon>
        <taxon>Oiketicinae</taxon>
        <taxon>Eumeta</taxon>
    </lineage>
</organism>
<protein>
    <submittedName>
        <fullName evidence="1">Uncharacterized protein</fullName>
    </submittedName>
</protein>